<dbReference type="GO" id="GO:1903785">
    <property type="term" value="P:L-valine transmembrane transport"/>
    <property type="evidence" value="ECO:0007669"/>
    <property type="project" value="TreeGrafter"/>
</dbReference>
<comment type="subcellular location">
    <subcellularLocation>
        <location evidence="1">Cell membrane</location>
        <topology evidence="1">Multi-pass membrane protein</topology>
    </subcellularLocation>
</comment>
<feature type="transmembrane region" description="Helical" evidence="9">
    <location>
        <begin position="88"/>
        <end position="107"/>
    </location>
</feature>
<evidence type="ECO:0000256" key="8">
    <source>
        <dbReference type="SAM" id="MobiDB-lite"/>
    </source>
</evidence>
<proteinExistence type="inferred from homology"/>
<gene>
    <name evidence="10" type="ORF">C884_00608</name>
</gene>
<dbReference type="RefSeq" id="WP_006215031.1">
    <property type="nucleotide sequence ID" value="NZ_ANHZ02000016.1"/>
</dbReference>
<evidence type="ECO:0000256" key="7">
    <source>
        <dbReference type="ARBA" id="ARBA00023136"/>
    </source>
</evidence>
<dbReference type="EMBL" id="ANHZ02000016">
    <property type="protein sequence ID" value="EME36317.1"/>
    <property type="molecule type" value="Genomic_DNA"/>
</dbReference>
<keyword evidence="3" id="KW-0813">Transport</keyword>
<dbReference type="STRING" id="71999.KPaMU14_08980"/>
<protein>
    <submittedName>
        <fullName evidence="10">Branched-chain amino acid transport protein azlC</fullName>
    </submittedName>
</protein>
<dbReference type="Pfam" id="PF03591">
    <property type="entry name" value="AzlC"/>
    <property type="match status" value="1"/>
</dbReference>
<feature type="transmembrane region" description="Helical" evidence="9">
    <location>
        <begin position="29"/>
        <end position="53"/>
    </location>
</feature>
<dbReference type="AlphaFoldDB" id="M2WCX5"/>
<name>M2WCX5_9MICC</name>
<accession>M2WCX5</accession>
<dbReference type="PANTHER" id="PTHR34979">
    <property type="entry name" value="INNER MEMBRANE PROTEIN YGAZ"/>
    <property type="match status" value="1"/>
</dbReference>
<dbReference type="Proteomes" id="UP000009877">
    <property type="component" value="Unassembled WGS sequence"/>
</dbReference>
<evidence type="ECO:0000313" key="10">
    <source>
        <dbReference type="EMBL" id="EME36317.1"/>
    </source>
</evidence>
<comment type="caution">
    <text evidence="10">The sequence shown here is derived from an EMBL/GenBank/DDBJ whole genome shotgun (WGS) entry which is preliminary data.</text>
</comment>
<feature type="transmembrane region" description="Helical" evidence="9">
    <location>
        <begin position="148"/>
        <end position="170"/>
    </location>
</feature>
<keyword evidence="5 9" id="KW-0812">Transmembrane</keyword>
<sequence>MTSSRGPSEQPPDPQAGARTDGILEQLRLGWLTGLPAGAAVIPVGLAFGVLVIQYGLPWWVAPLLSGIVFAGSIEFLLAGLLAAGAPLVQIALTALIVNFRHAFYALTFPLHRIRSIPGKTYGTFALTDEAFALTSGREAQRWSGTRILTLEGTFQLFWVASSTAGALLGSLIPPWIKGLDFAMTALFVVLAIDAYKARRSLPQPVIAVGIGLVSAALFGANMLAPAMGAYVLVLIIGYLISRARGRELPRTGELDVVDPDDGTTAGQEPRDV</sequence>
<dbReference type="GO" id="GO:0005886">
    <property type="term" value="C:plasma membrane"/>
    <property type="evidence" value="ECO:0007669"/>
    <property type="project" value="UniProtKB-SubCell"/>
</dbReference>
<evidence type="ECO:0000256" key="9">
    <source>
        <dbReference type="SAM" id="Phobius"/>
    </source>
</evidence>
<evidence type="ECO:0000256" key="2">
    <source>
        <dbReference type="ARBA" id="ARBA00010735"/>
    </source>
</evidence>
<keyword evidence="7 9" id="KW-0472">Membrane</keyword>
<evidence type="ECO:0000256" key="3">
    <source>
        <dbReference type="ARBA" id="ARBA00022448"/>
    </source>
</evidence>
<comment type="similarity">
    <text evidence="2">Belongs to the AzlC family.</text>
</comment>
<evidence type="ECO:0000256" key="1">
    <source>
        <dbReference type="ARBA" id="ARBA00004651"/>
    </source>
</evidence>
<reference evidence="10 11" key="1">
    <citation type="journal article" date="2014" name="Genome Announc.">
        <title>Draft Genome Sequence of Kocuria palustris PEL.</title>
        <authorList>
            <person name="Sharma G."/>
            <person name="Khatri I."/>
            <person name="Subramanian S."/>
        </authorList>
    </citation>
    <scope>NUCLEOTIDE SEQUENCE [LARGE SCALE GENOMIC DNA]</scope>
    <source>
        <strain evidence="10 11">PEL</strain>
    </source>
</reference>
<dbReference type="PANTHER" id="PTHR34979:SF1">
    <property type="entry name" value="INNER MEMBRANE PROTEIN YGAZ"/>
    <property type="match status" value="1"/>
</dbReference>
<organism evidence="10 11">
    <name type="scientific">Kocuria palustris PEL</name>
    <dbReference type="NCBI Taxonomy" id="1236550"/>
    <lineage>
        <taxon>Bacteria</taxon>
        <taxon>Bacillati</taxon>
        <taxon>Actinomycetota</taxon>
        <taxon>Actinomycetes</taxon>
        <taxon>Micrococcales</taxon>
        <taxon>Micrococcaceae</taxon>
        <taxon>Kocuria</taxon>
    </lineage>
</organism>
<evidence type="ECO:0000256" key="6">
    <source>
        <dbReference type="ARBA" id="ARBA00022989"/>
    </source>
</evidence>
<keyword evidence="4" id="KW-1003">Cell membrane</keyword>
<evidence type="ECO:0000256" key="5">
    <source>
        <dbReference type="ARBA" id="ARBA00022692"/>
    </source>
</evidence>
<evidence type="ECO:0000313" key="11">
    <source>
        <dbReference type="Proteomes" id="UP000009877"/>
    </source>
</evidence>
<keyword evidence="11" id="KW-1185">Reference proteome</keyword>
<dbReference type="InterPro" id="IPR011606">
    <property type="entry name" value="Brnchd-chn_aa_trnsp_permease"/>
</dbReference>
<feature type="transmembrane region" description="Helical" evidence="9">
    <location>
        <begin position="60"/>
        <end position="82"/>
    </location>
</feature>
<feature type="region of interest" description="Disordered" evidence="8">
    <location>
        <begin position="253"/>
        <end position="273"/>
    </location>
</feature>
<feature type="transmembrane region" description="Helical" evidence="9">
    <location>
        <begin position="225"/>
        <end position="242"/>
    </location>
</feature>
<evidence type="ECO:0000256" key="4">
    <source>
        <dbReference type="ARBA" id="ARBA00022475"/>
    </source>
</evidence>
<keyword evidence="6 9" id="KW-1133">Transmembrane helix</keyword>